<dbReference type="HOGENOM" id="CLU_081790_1_0_2"/>
<keyword evidence="4" id="KW-1185">Reference proteome</keyword>
<dbReference type="eggNOG" id="arCOG01788">
    <property type="taxonomic scope" value="Archaea"/>
</dbReference>
<reference evidence="4" key="1">
    <citation type="journal article" date="2015" name="Microbiology">
        <title>Genome of Methanoregula boonei 6A8 reveals adaptations to oligotrophic peatland environments.</title>
        <authorList>
            <person name="Braeuer S."/>
            <person name="Cadillo-Quiroz H."/>
            <person name="Kyrpides N."/>
            <person name="Woyke T."/>
            <person name="Goodwin L."/>
            <person name="Detter C."/>
            <person name="Podell S."/>
            <person name="Yavitt J.B."/>
            <person name="Zinder S.H."/>
        </authorList>
    </citation>
    <scope>NUCLEOTIDE SEQUENCE [LARGE SCALE GENOMIC DNA]</scope>
    <source>
        <strain evidence="4">DSM 21154 / JCM 14090 / 6A8</strain>
    </source>
</reference>
<dbReference type="Pfam" id="PF13649">
    <property type="entry name" value="Methyltransf_25"/>
    <property type="match status" value="1"/>
</dbReference>
<dbReference type="SUPFAM" id="SSF53335">
    <property type="entry name" value="S-adenosyl-L-methionine-dependent methyltransferases"/>
    <property type="match status" value="1"/>
</dbReference>
<keyword evidence="3" id="KW-0489">Methyltransferase</keyword>
<dbReference type="RefSeq" id="WP_011991108.1">
    <property type="nucleotide sequence ID" value="NC_009712.1"/>
</dbReference>
<dbReference type="EMBL" id="CP000780">
    <property type="protein sequence ID" value="ABS54620.1"/>
    <property type="molecule type" value="Genomic_DNA"/>
</dbReference>
<name>A7I4F9_METB6</name>
<feature type="domain" description="Methyltransferase" evidence="2">
    <location>
        <begin position="46"/>
        <end position="140"/>
    </location>
</feature>
<dbReference type="GO" id="GO:0032259">
    <property type="term" value="P:methylation"/>
    <property type="evidence" value="ECO:0007669"/>
    <property type="project" value="UniProtKB-KW"/>
</dbReference>
<protein>
    <submittedName>
        <fullName evidence="3">Methyltransferase type 12</fullName>
    </submittedName>
</protein>
<dbReference type="OrthoDB" id="57427at2157"/>
<proteinExistence type="predicted"/>
<keyword evidence="1 3" id="KW-0808">Transferase</keyword>
<dbReference type="GO" id="GO:0008168">
    <property type="term" value="F:methyltransferase activity"/>
    <property type="evidence" value="ECO:0007669"/>
    <property type="project" value="UniProtKB-KW"/>
</dbReference>
<gene>
    <name evidence="3" type="ordered locus">Mboo_0096</name>
</gene>
<dbReference type="Proteomes" id="UP000002408">
    <property type="component" value="Chromosome"/>
</dbReference>
<dbReference type="CDD" id="cd02440">
    <property type="entry name" value="AdoMet_MTases"/>
    <property type="match status" value="1"/>
</dbReference>
<evidence type="ECO:0000259" key="2">
    <source>
        <dbReference type="Pfam" id="PF13649"/>
    </source>
</evidence>
<dbReference type="STRING" id="456442.Mboo_0096"/>
<evidence type="ECO:0000256" key="1">
    <source>
        <dbReference type="ARBA" id="ARBA00022679"/>
    </source>
</evidence>
<dbReference type="KEGG" id="mbn:Mboo_0096"/>
<accession>A7I4F9</accession>
<evidence type="ECO:0000313" key="3">
    <source>
        <dbReference type="EMBL" id="ABS54620.1"/>
    </source>
</evidence>
<organism evidence="3 4">
    <name type="scientific">Methanoregula boonei (strain DSM 21154 / JCM 14090 / 6A8)</name>
    <dbReference type="NCBI Taxonomy" id="456442"/>
    <lineage>
        <taxon>Archaea</taxon>
        <taxon>Methanobacteriati</taxon>
        <taxon>Methanobacteriota</taxon>
        <taxon>Stenosarchaea group</taxon>
        <taxon>Methanomicrobia</taxon>
        <taxon>Methanomicrobiales</taxon>
        <taxon>Methanoregulaceae</taxon>
        <taxon>Methanoregula</taxon>
    </lineage>
</organism>
<dbReference type="GeneID" id="5411090"/>
<dbReference type="PANTHER" id="PTHR43861:SF3">
    <property type="entry name" value="PUTATIVE (AFU_ORTHOLOGUE AFUA_2G14390)-RELATED"/>
    <property type="match status" value="1"/>
</dbReference>
<evidence type="ECO:0000313" key="4">
    <source>
        <dbReference type="Proteomes" id="UP000002408"/>
    </source>
</evidence>
<dbReference type="Gene3D" id="3.40.50.150">
    <property type="entry name" value="Vaccinia Virus protein VP39"/>
    <property type="match status" value="1"/>
</dbReference>
<dbReference type="PANTHER" id="PTHR43861">
    <property type="entry name" value="TRANS-ACONITATE 2-METHYLTRANSFERASE-RELATED"/>
    <property type="match status" value="1"/>
</dbReference>
<dbReference type="InterPro" id="IPR029063">
    <property type="entry name" value="SAM-dependent_MTases_sf"/>
</dbReference>
<sequence length="225" mass="24982">MEHIKKAFDAVATEYDAQREHVIPDMRNYYGAAVWAAESPSQAPAILDVGAGTGLLSALLLEKYPGAAITLLDISEKMLAVAEERFSKKENVSFRTGDYAQADLGGPYDLVCSALSIHHLEPGDKRRLFLKIYRALSPGGIFVNADQAEGETPYFSERYLAYWNDFLANGPLSAHEHAEILKRRNTLDKNEKLSVQLAWLREAGFSDVDVVYRNRTFIVTVAGKA</sequence>
<dbReference type="InterPro" id="IPR041698">
    <property type="entry name" value="Methyltransf_25"/>
</dbReference>
<dbReference type="AlphaFoldDB" id="A7I4F9"/>